<keyword evidence="2 4" id="KW-0521">NADP</keyword>
<dbReference type="InterPro" id="IPR028939">
    <property type="entry name" value="P5C_Rdtase_cat_N"/>
</dbReference>
<accession>A0A3G2S6B9</accession>
<keyword evidence="10" id="KW-1185">Reference proteome</keyword>
<dbReference type="SUPFAM" id="SSF48179">
    <property type="entry name" value="6-phosphogluconate dehydrogenase C-terminal domain-like"/>
    <property type="match status" value="1"/>
</dbReference>
<feature type="binding site" evidence="4">
    <location>
        <position position="96"/>
    </location>
    <ligand>
        <name>NADPH</name>
        <dbReference type="ChEBI" id="CHEBI:57783"/>
    </ligand>
</feature>
<evidence type="ECO:0000256" key="3">
    <source>
        <dbReference type="ARBA" id="ARBA00023002"/>
    </source>
</evidence>
<dbReference type="GO" id="GO:0055129">
    <property type="term" value="P:L-proline biosynthetic process"/>
    <property type="evidence" value="ECO:0007669"/>
    <property type="project" value="UniProtKB-UniPathway"/>
</dbReference>
<dbReference type="InterPro" id="IPR036291">
    <property type="entry name" value="NAD(P)-bd_dom_sf"/>
</dbReference>
<evidence type="ECO:0000259" key="8">
    <source>
        <dbReference type="Pfam" id="PF14748"/>
    </source>
</evidence>
<dbReference type="Pfam" id="PF03807">
    <property type="entry name" value="F420_oxidored"/>
    <property type="match status" value="1"/>
</dbReference>
<dbReference type="PANTHER" id="PTHR11645">
    <property type="entry name" value="PYRROLINE-5-CARBOXYLATE REDUCTASE"/>
    <property type="match status" value="1"/>
</dbReference>
<proteinExistence type="inferred from homology"/>
<dbReference type="PIRSF" id="PIRSF000193">
    <property type="entry name" value="Pyrrol-5-carb_rd"/>
    <property type="match status" value="1"/>
</dbReference>
<dbReference type="EC" id="1.5.1.2" evidence="5"/>
<dbReference type="PROSITE" id="PS00521">
    <property type="entry name" value="P5CR"/>
    <property type="match status" value="1"/>
</dbReference>
<evidence type="ECO:0000259" key="7">
    <source>
        <dbReference type="Pfam" id="PF03807"/>
    </source>
</evidence>
<comment type="catalytic activity">
    <reaction evidence="5">
        <text>L-proline + NADP(+) = (S)-1-pyrroline-5-carboxylate + NADPH + 2 H(+)</text>
        <dbReference type="Rhea" id="RHEA:14109"/>
        <dbReference type="ChEBI" id="CHEBI:15378"/>
        <dbReference type="ChEBI" id="CHEBI:17388"/>
        <dbReference type="ChEBI" id="CHEBI:57783"/>
        <dbReference type="ChEBI" id="CHEBI:58349"/>
        <dbReference type="ChEBI" id="CHEBI:60039"/>
        <dbReference type="EC" id="1.5.1.2"/>
    </reaction>
</comment>
<dbReference type="Gene3D" id="1.10.3730.10">
    <property type="entry name" value="ProC C-terminal domain-like"/>
    <property type="match status" value="1"/>
</dbReference>
<dbReference type="FunFam" id="1.10.3730.10:FF:000001">
    <property type="entry name" value="Pyrroline-5-carboxylate reductase"/>
    <property type="match status" value="1"/>
</dbReference>
<organism evidence="9 10">
    <name type="scientific">Malassezia restricta (strain ATCC 96810 / NBRC 103918 / CBS 7877)</name>
    <name type="common">Seborrheic dermatitis infection agent</name>
    <dbReference type="NCBI Taxonomy" id="425264"/>
    <lineage>
        <taxon>Eukaryota</taxon>
        <taxon>Fungi</taxon>
        <taxon>Dikarya</taxon>
        <taxon>Basidiomycota</taxon>
        <taxon>Ustilaginomycotina</taxon>
        <taxon>Malasseziomycetes</taxon>
        <taxon>Malasseziales</taxon>
        <taxon>Malasseziaceae</taxon>
        <taxon>Malassezia</taxon>
    </lineage>
</organism>
<dbReference type="NCBIfam" id="TIGR00112">
    <property type="entry name" value="proC"/>
    <property type="match status" value="1"/>
</dbReference>
<evidence type="ECO:0000313" key="9">
    <source>
        <dbReference type="EMBL" id="AYO43386.1"/>
    </source>
</evidence>
<dbReference type="SUPFAM" id="SSF51735">
    <property type="entry name" value="NAD(P)-binding Rossmann-fold domains"/>
    <property type="match status" value="1"/>
</dbReference>
<dbReference type="STRING" id="425264.A0A3G2S6B9"/>
<evidence type="ECO:0000256" key="1">
    <source>
        <dbReference type="ARBA" id="ARBA00005525"/>
    </source>
</evidence>
<feature type="domain" description="Pyrroline-5-carboxylate reductase dimerisation" evidence="8">
    <location>
        <begin position="202"/>
        <end position="304"/>
    </location>
</feature>
<protein>
    <recommendedName>
        <fullName evidence="5">Pyrroline-5-carboxylate reductase</fullName>
        <ecNumber evidence="5">1.5.1.2</ecNumber>
    </recommendedName>
</protein>
<dbReference type="InterPro" id="IPR053790">
    <property type="entry name" value="P5CR-like_CS"/>
</dbReference>
<keyword evidence="6" id="KW-0472">Membrane</keyword>
<dbReference type="InterPro" id="IPR029036">
    <property type="entry name" value="P5CR_dimer"/>
</dbReference>
<evidence type="ECO:0000313" key="10">
    <source>
        <dbReference type="Proteomes" id="UP000269793"/>
    </source>
</evidence>
<dbReference type="Proteomes" id="UP000269793">
    <property type="component" value="Chromosome IV"/>
</dbReference>
<keyword evidence="6" id="KW-1133">Transmembrane helix</keyword>
<dbReference type="EMBL" id="CP033151">
    <property type="protein sequence ID" value="AYO43386.1"/>
    <property type="molecule type" value="Genomic_DNA"/>
</dbReference>
<evidence type="ECO:0000256" key="5">
    <source>
        <dbReference type="RuleBase" id="RU003903"/>
    </source>
</evidence>
<dbReference type="VEuPathDB" id="FungiDB:DNF11_2436"/>
<dbReference type="Gene3D" id="3.40.50.720">
    <property type="entry name" value="NAD(P)-binding Rossmann-like Domain"/>
    <property type="match status" value="1"/>
</dbReference>
<dbReference type="InterPro" id="IPR000304">
    <property type="entry name" value="Pyrroline-COOH_reductase"/>
</dbReference>
<keyword evidence="3 5" id="KW-0560">Oxidoreductase</keyword>
<dbReference type="AlphaFoldDB" id="A0A3G2S6B9"/>
<feature type="domain" description="Pyrroline-5-carboxylate reductase catalytic N-terminal" evidence="7">
    <location>
        <begin position="64"/>
        <end position="139"/>
    </location>
</feature>
<dbReference type="OrthoDB" id="10263291at2759"/>
<feature type="binding site" evidence="4">
    <location>
        <begin position="16"/>
        <end position="21"/>
    </location>
    <ligand>
        <name>NADP(+)</name>
        <dbReference type="ChEBI" id="CHEBI:58349"/>
    </ligand>
</feature>
<dbReference type="InterPro" id="IPR008927">
    <property type="entry name" value="6-PGluconate_DH-like_C_sf"/>
</dbReference>
<reference evidence="9 10" key="1">
    <citation type="submission" date="2018-10" db="EMBL/GenBank/DDBJ databases">
        <title>Complete genome sequence of Malassezia restricta CBS 7877.</title>
        <authorList>
            <person name="Morand S.C."/>
            <person name="Bertignac M."/>
            <person name="Iltis A."/>
            <person name="Kolder I."/>
            <person name="Pirovano W."/>
            <person name="Jourdain R."/>
            <person name="Clavaud C."/>
        </authorList>
    </citation>
    <scope>NUCLEOTIDE SEQUENCE [LARGE SCALE GENOMIC DNA]</scope>
    <source>
        <strain evidence="9 10">CBS 7877</strain>
    </source>
</reference>
<dbReference type="HAMAP" id="MF_01925">
    <property type="entry name" value="P5C_reductase"/>
    <property type="match status" value="1"/>
</dbReference>
<dbReference type="Pfam" id="PF14748">
    <property type="entry name" value="P5CR_dimer"/>
    <property type="match status" value="1"/>
</dbReference>
<keyword evidence="6" id="KW-0812">Transmembrane</keyword>
<keyword evidence="5" id="KW-0028">Amino-acid biosynthesis</keyword>
<dbReference type="GO" id="GO:0004735">
    <property type="term" value="F:pyrroline-5-carboxylate reductase activity"/>
    <property type="evidence" value="ECO:0007669"/>
    <property type="project" value="UniProtKB-EC"/>
</dbReference>
<keyword evidence="5" id="KW-0641">Proline biosynthesis</keyword>
<comment type="similarity">
    <text evidence="1 5">Belongs to the pyrroline-5-carboxylate reductase family.</text>
</comment>
<dbReference type="PANTHER" id="PTHR11645:SF0">
    <property type="entry name" value="PYRROLINE-5-CARBOXYLATE REDUCTASE 3"/>
    <property type="match status" value="1"/>
</dbReference>
<evidence type="ECO:0000256" key="2">
    <source>
        <dbReference type="ARBA" id="ARBA00022857"/>
    </source>
</evidence>
<feature type="transmembrane region" description="Helical" evidence="6">
    <location>
        <begin position="12"/>
        <end position="30"/>
    </location>
</feature>
<evidence type="ECO:0000256" key="4">
    <source>
        <dbReference type="PIRSR" id="PIRSR000193-1"/>
    </source>
</evidence>
<gene>
    <name evidence="9" type="primary">pro3</name>
    <name evidence="9" type="ORF">DNF11_2436</name>
</gene>
<evidence type="ECO:0000256" key="6">
    <source>
        <dbReference type="SAM" id="Phobius"/>
    </source>
</evidence>
<name>A0A3G2S6B9_MALR7</name>
<dbReference type="UniPathway" id="UPA00098">
    <property type="reaction ID" value="UER00361"/>
</dbReference>
<sequence length="310" mass="33036">MSHPQRESSEMTMAVLACGTMGTAILSGVLDFQLSMENGDNSKDLAATSQHGESFERVPLPKKYIATVGRDSTAKRLASTFSEAGHSNVEVFQQRNVEAVRRSDIVLLCTKPQRVSEFMSEPGMKEALENKILVSIAAGTTINTIQKVVPPSTKVVRAMPNTPCRIREGMTVISDVTWLTHLERDLIATIFSAVGKCNFLDEKYFDAATALAGSGPAFVTLFLEAMTDGGVMMGLPRAEALELAAQTMQGAARMVLESGTHPAAIKDSVTTPGGCTIAGLLQMEDGRVRSTVARTIQTAAEHAAGLGKSS</sequence>
<comment type="pathway">
    <text evidence="5">Amino-acid biosynthesis; L-proline biosynthesis; L-proline from L-glutamate 5-semialdehyde: step 1/1.</text>
</comment>